<keyword evidence="2" id="KW-1185">Reference proteome</keyword>
<protein>
    <submittedName>
        <fullName evidence="1">Uncharacterized protein</fullName>
    </submittedName>
</protein>
<reference evidence="1" key="2">
    <citation type="journal article" date="2022" name="New Phytol.">
        <title>Evolutionary transition to the ectomycorrhizal habit in the genomes of a hyperdiverse lineage of mushroom-forming fungi.</title>
        <authorList>
            <person name="Looney B."/>
            <person name="Miyauchi S."/>
            <person name="Morin E."/>
            <person name="Drula E."/>
            <person name="Courty P.E."/>
            <person name="Kohler A."/>
            <person name="Kuo A."/>
            <person name="LaButti K."/>
            <person name="Pangilinan J."/>
            <person name="Lipzen A."/>
            <person name="Riley R."/>
            <person name="Andreopoulos W."/>
            <person name="He G."/>
            <person name="Johnson J."/>
            <person name="Nolan M."/>
            <person name="Tritt A."/>
            <person name="Barry K.W."/>
            <person name="Grigoriev I.V."/>
            <person name="Nagy L.G."/>
            <person name="Hibbett D."/>
            <person name="Henrissat B."/>
            <person name="Matheny P.B."/>
            <person name="Labbe J."/>
            <person name="Martin F.M."/>
        </authorList>
    </citation>
    <scope>NUCLEOTIDE SEQUENCE</scope>
    <source>
        <strain evidence="1">FP105234-sp</strain>
    </source>
</reference>
<dbReference type="EMBL" id="MU277021">
    <property type="protein sequence ID" value="KAI0037372.1"/>
    <property type="molecule type" value="Genomic_DNA"/>
</dbReference>
<accession>A0ACB8R0I9</accession>
<dbReference type="Proteomes" id="UP000814033">
    <property type="component" value="Unassembled WGS sequence"/>
</dbReference>
<comment type="caution">
    <text evidence="1">The sequence shown here is derived from an EMBL/GenBank/DDBJ whole genome shotgun (WGS) entry which is preliminary data.</text>
</comment>
<name>A0ACB8R0I9_9AGAM</name>
<organism evidence="1 2">
    <name type="scientific">Auriscalpium vulgare</name>
    <dbReference type="NCBI Taxonomy" id="40419"/>
    <lineage>
        <taxon>Eukaryota</taxon>
        <taxon>Fungi</taxon>
        <taxon>Dikarya</taxon>
        <taxon>Basidiomycota</taxon>
        <taxon>Agaricomycotina</taxon>
        <taxon>Agaricomycetes</taxon>
        <taxon>Russulales</taxon>
        <taxon>Auriscalpiaceae</taxon>
        <taxon>Auriscalpium</taxon>
    </lineage>
</organism>
<reference evidence="1" key="1">
    <citation type="submission" date="2021-02" db="EMBL/GenBank/DDBJ databases">
        <authorList>
            <consortium name="DOE Joint Genome Institute"/>
            <person name="Ahrendt S."/>
            <person name="Looney B.P."/>
            <person name="Miyauchi S."/>
            <person name="Morin E."/>
            <person name="Drula E."/>
            <person name="Courty P.E."/>
            <person name="Chicoki N."/>
            <person name="Fauchery L."/>
            <person name="Kohler A."/>
            <person name="Kuo A."/>
            <person name="Labutti K."/>
            <person name="Pangilinan J."/>
            <person name="Lipzen A."/>
            <person name="Riley R."/>
            <person name="Andreopoulos W."/>
            <person name="He G."/>
            <person name="Johnson J."/>
            <person name="Barry K.W."/>
            <person name="Grigoriev I.V."/>
            <person name="Nagy L."/>
            <person name="Hibbett D."/>
            <person name="Henrissat B."/>
            <person name="Matheny P.B."/>
            <person name="Labbe J."/>
            <person name="Martin F."/>
        </authorList>
    </citation>
    <scope>NUCLEOTIDE SEQUENCE</scope>
    <source>
        <strain evidence="1">FP105234-sp</strain>
    </source>
</reference>
<evidence type="ECO:0000313" key="2">
    <source>
        <dbReference type="Proteomes" id="UP000814033"/>
    </source>
</evidence>
<evidence type="ECO:0000313" key="1">
    <source>
        <dbReference type="EMBL" id="KAI0037372.1"/>
    </source>
</evidence>
<gene>
    <name evidence="1" type="ORF">FA95DRAFT_1614279</name>
</gene>
<sequence>MVAASVHNGYQSSRRRRHDSHPPQASSLPGRGAKSSTHLDDNPHVFAKTLHVLRPQVDAHTQGHRGGRTPCQWTRTPTRDNISGHRVCVLVNGGRSRNLAPLGRGFHLLSTTHAIHGLNNLNVGTVPSFSAGVTGRHSSSLLSTTAAVGAICDGFATYTAPLYTSLMVQKLRAAGDAVICAPAALGPNTLPSAEHRAPACLTWALLY</sequence>
<proteinExistence type="predicted"/>